<dbReference type="CDD" id="cd00887">
    <property type="entry name" value="MoeA"/>
    <property type="match status" value="1"/>
</dbReference>
<dbReference type="SMART" id="SM00852">
    <property type="entry name" value="MoCF_biosynth"/>
    <property type="match status" value="1"/>
</dbReference>
<proteinExistence type="inferred from homology"/>
<feature type="domain" description="MoaB/Mog" evidence="7">
    <location>
        <begin position="192"/>
        <end position="330"/>
    </location>
</feature>
<evidence type="ECO:0000313" key="9">
    <source>
        <dbReference type="Proteomes" id="UP000199569"/>
    </source>
</evidence>
<keyword evidence="9" id="KW-1185">Reference proteome</keyword>
<protein>
    <recommendedName>
        <fullName evidence="6">Molybdopterin molybdenumtransferase</fullName>
        <ecNumber evidence="6">2.10.1.1</ecNumber>
    </recommendedName>
</protein>
<evidence type="ECO:0000256" key="4">
    <source>
        <dbReference type="ARBA" id="ARBA00023150"/>
    </source>
</evidence>
<evidence type="ECO:0000256" key="5">
    <source>
        <dbReference type="ARBA" id="ARBA00047317"/>
    </source>
</evidence>
<dbReference type="SUPFAM" id="SSF63867">
    <property type="entry name" value="MoeA C-terminal domain-like"/>
    <property type="match status" value="1"/>
</dbReference>
<dbReference type="InterPro" id="IPR008284">
    <property type="entry name" value="MoCF_biosynth_CS"/>
</dbReference>
<comment type="function">
    <text evidence="1 6">Catalyzes the insertion of molybdate into adenylated molybdopterin with the concomitant release of AMP.</text>
</comment>
<comment type="pathway">
    <text evidence="2 6">Cofactor biosynthesis; molybdopterin biosynthesis.</text>
</comment>
<dbReference type="Pfam" id="PF03453">
    <property type="entry name" value="MoeA_N"/>
    <property type="match status" value="1"/>
</dbReference>
<keyword evidence="6" id="KW-0808">Transferase</keyword>
<comment type="similarity">
    <text evidence="3 6">Belongs to the MoeA family.</text>
</comment>
<dbReference type="Gene3D" id="2.40.340.10">
    <property type="entry name" value="MoeA, C-terminal, domain IV"/>
    <property type="match status" value="1"/>
</dbReference>
<dbReference type="Proteomes" id="UP000199569">
    <property type="component" value="Unassembled WGS sequence"/>
</dbReference>
<dbReference type="InterPro" id="IPR036688">
    <property type="entry name" value="MoeA_C_domain_IV_sf"/>
</dbReference>
<dbReference type="InterPro" id="IPR038987">
    <property type="entry name" value="MoeA-like"/>
</dbReference>
<dbReference type="RefSeq" id="WP_091135719.1">
    <property type="nucleotide sequence ID" value="NZ_FMVJ01000008.1"/>
</dbReference>
<dbReference type="EC" id="2.10.1.1" evidence="6"/>
<reference evidence="8 9" key="1">
    <citation type="submission" date="2016-10" db="EMBL/GenBank/DDBJ databases">
        <authorList>
            <person name="de Groot N.N."/>
        </authorList>
    </citation>
    <scope>NUCLEOTIDE SEQUENCE [LARGE SCALE GENOMIC DNA]</scope>
    <source>
        <strain evidence="8 9">CGMCC 1.7666</strain>
    </source>
</reference>
<dbReference type="Gene3D" id="3.90.105.10">
    <property type="entry name" value="Molybdopterin biosynthesis moea protein, domain 2"/>
    <property type="match status" value="1"/>
</dbReference>
<dbReference type="SUPFAM" id="SSF53218">
    <property type="entry name" value="Molybdenum cofactor biosynthesis proteins"/>
    <property type="match status" value="1"/>
</dbReference>
<dbReference type="Pfam" id="PF00994">
    <property type="entry name" value="MoCF_biosynth"/>
    <property type="match status" value="1"/>
</dbReference>
<dbReference type="OrthoDB" id="9804758at2"/>
<keyword evidence="4 6" id="KW-0501">Molybdenum cofactor biosynthesis</keyword>
<dbReference type="InterPro" id="IPR001453">
    <property type="entry name" value="MoaB/Mog_dom"/>
</dbReference>
<dbReference type="GO" id="GO:0046872">
    <property type="term" value="F:metal ion binding"/>
    <property type="evidence" value="ECO:0007669"/>
    <property type="project" value="UniProtKB-UniRule"/>
</dbReference>
<accession>A0A1G5JX51</accession>
<evidence type="ECO:0000313" key="8">
    <source>
        <dbReference type="EMBL" id="SCY92906.1"/>
    </source>
</evidence>
<sequence length="420" mass="43256">MNAHVPAADACSEGPSLVDIDTACARAAAYADPIAETETVAVHGAGGRTLAEDVSAGVAMPAFDQSAMDGYAVALGDTMLPAGTRLPVVGRIPAGEAAVPLSPGHAVRVFTGAPLPAEADAVLMQEHGWRDGDDLVLHRMLRSGDNIRRRGEDIERGDSLLSWGVRLDARHVALLSAQGRSAVAVLRRPRVAVISTGSELIQPGSSLVGPSVYDSNRPMVMTLAAQAGLDVVDGGWVRDDPDALAAILQEVSTQCDLVVTTGGASVGEEDHSAPAVARAGGACETLRIALKPGKPAVVGRIGAAAYLGLPGNPVAALVSWLILGGAVVAALEGRPFRRRPGCPMPAASRFERRPGRTEFAPGRLVGDGGSPAVEILGRGGSARLRPLVEADGLVEIHPLHAPVEAGDVILFHPFRDGFAV</sequence>
<dbReference type="InterPro" id="IPR036135">
    <property type="entry name" value="MoeA_linker/N_sf"/>
</dbReference>
<dbReference type="PANTHER" id="PTHR10192">
    <property type="entry name" value="MOLYBDOPTERIN BIOSYNTHESIS PROTEIN"/>
    <property type="match status" value="1"/>
</dbReference>
<evidence type="ECO:0000256" key="6">
    <source>
        <dbReference type="RuleBase" id="RU365090"/>
    </source>
</evidence>
<dbReference type="GO" id="GO:0061599">
    <property type="term" value="F:molybdopterin molybdotransferase activity"/>
    <property type="evidence" value="ECO:0007669"/>
    <property type="project" value="UniProtKB-UniRule"/>
</dbReference>
<evidence type="ECO:0000259" key="7">
    <source>
        <dbReference type="SMART" id="SM00852"/>
    </source>
</evidence>
<dbReference type="InterPro" id="IPR036425">
    <property type="entry name" value="MoaB/Mog-like_dom_sf"/>
</dbReference>
<dbReference type="GO" id="GO:0005829">
    <property type="term" value="C:cytosol"/>
    <property type="evidence" value="ECO:0007669"/>
    <property type="project" value="TreeGrafter"/>
</dbReference>
<dbReference type="PROSITE" id="PS01079">
    <property type="entry name" value="MOCF_BIOSYNTHESIS_2"/>
    <property type="match status" value="1"/>
</dbReference>
<dbReference type="Gene3D" id="2.170.190.11">
    <property type="entry name" value="Molybdopterin biosynthesis moea protein, domain 3"/>
    <property type="match status" value="1"/>
</dbReference>
<evidence type="ECO:0000256" key="1">
    <source>
        <dbReference type="ARBA" id="ARBA00002901"/>
    </source>
</evidence>
<dbReference type="NCBIfam" id="NF045515">
    <property type="entry name" value="Glp_gephyrin"/>
    <property type="match status" value="1"/>
</dbReference>
<keyword evidence="6" id="KW-0460">Magnesium</keyword>
<dbReference type="AlphaFoldDB" id="A0A1G5JX51"/>
<dbReference type="EMBL" id="FMVJ01000008">
    <property type="protein sequence ID" value="SCY92906.1"/>
    <property type="molecule type" value="Genomic_DNA"/>
</dbReference>
<gene>
    <name evidence="8" type="ORF">SAMN02927923_02882</name>
</gene>
<dbReference type="PANTHER" id="PTHR10192:SF5">
    <property type="entry name" value="GEPHYRIN"/>
    <property type="match status" value="1"/>
</dbReference>
<comment type="catalytic activity">
    <reaction evidence="5">
        <text>adenylyl-molybdopterin + molybdate = Mo-molybdopterin + AMP + H(+)</text>
        <dbReference type="Rhea" id="RHEA:35047"/>
        <dbReference type="ChEBI" id="CHEBI:15378"/>
        <dbReference type="ChEBI" id="CHEBI:36264"/>
        <dbReference type="ChEBI" id="CHEBI:62727"/>
        <dbReference type="ChEBI" id="CHEBI:71302"/>
        <dbReference type="ChEBI" id="CHEBI:456215"/>
        <dbReference type="EC" id="2.10.1.1"/>
    </reaction>
</comment>
<organism evidence="8 9">
    <name type="scientific">Microvirga guangxiensis</name>
    <dbReference type="NCBI Taxonomy" id="549386"/>
    <lineage>
        <taxon>Bacteria</taxon>
        <taxon>Pseudomonadati</taxon>
        <taxon>Pseudomonadota</taxon>
        <taxon>Alphaproteobacteria</taxon>
        <taxon>Hyphomicrobiales</taxon>
        <taxon>Methylobacteriaceae</taxon>
        <taxon>Microvirga</taxon>
    </lineage>
</organism>
<dbReference type="NCBIfam" id="TIGR00177">
    <property type="entry name" value="molyb_syn"/>
    <property type="match status" value="1"/>
</dbReference>
<dbReference type="InterPro" id="IPR005111">
    <property type="entry name" value="MoeA_C_domain_IV"/>
</dbReference>
<dbReference type="STRING" id="549386.SAMN02927923_02882"/>
<dbReference type="SUPFAM" id="SSF63882">
    <property type="entry name" value="MoeA N-terminal region -like"/>
    <property type="match status" value="1"/>
</dbReference>
<dbReference type="UniPathway" id="UPA00344"/>
<name>A0A1G5JX51_9HYPH</name>
<dbReference type="Gene3D" id="3.40.980.10">
    <property type="entry name" value="MoaB/Mog-like domain"/>
    <property type="match status" value="1"/>
</dbReference>
<keyword evidence="6" id="KW-0479">Metal-binding</keyword>
<evidence type="ECO:0000256" key="3">
    <source>
        <dbReference type="ARBA" id="ARBA00010763"/>
    </source>
</evidence>
<comment type="cofactor">
    <cofactor evidence="6">
        <name>Mg(2+)</name>
        <dbReference type="ChEBI" id="CHEBI:18420"/>
    </cofactor>
</comment>
<dbReference type="InterPro" id="IPR005110">
    <property type="entry name" value="MoeA_linker/N"/>
</dbReference>
<dbReference type="GO" id="GO:0006777">
    <property type="term" value="P:Mo-molybdopterin cofactor biosynthetic process"/>
    <property type="evidence" value="ECO:0007669"/>
    <property type="project" value="UniProtKB-UniRule"/>
</dbReference>
<evidence type="ECO:0000256" key="2">
    <source>
        <dbReference type="ARBA" id="ARBA00005046"/>
    </source>
</evidence>
<keyword evidence="6" id="KW-0500">Molybdenum</keyword>
<dbReference type="Pfam" id="PF03454">
    <property type="entry name" value="MoeA_C"/>
    <property type="match status" value="1"/>
</dbReference>